<dbReference type="Proteomes" id="UP000757900">
    <property type="component" value="Unassembled WGS sequence"/>
</dbReference>
<accession>A0A929QUG4</accession>
<name>A0A929QUG4_ABIDE</name>
<protein>
    <submittedName>
        <fullName evidence="1">Uncharacterized protein</fullName>
    </submittedName>
</protein>
<organism evidence="1 2">
    <name type="scientific">Abiotrophia defectiva</name>
    <name type="common">Streptococcus defectivus</name>
    <dbReference type="NCBI Taxonomy" id="46125"/>
    <lineage>
        <taxon>Bacteria</taxon>
        <taxon>Bacillati</taxon>
        <taxon>Bacillota</taxon>
        <taxon>Bacilli</taxon>
        <taxon>Lactobacillales</taxon>
        <taxon>Aerococcaceae</taxon>
        <taxon>Abiotrophia</taxon>
    </lineage>
</organism>
<dbReference type="AlphaFoldDB" id="A0A929QUG4"/>
<reference evidence="1" key="1">
    <citation type="submission" date="2020-04" db="EMBL/GenBank/DDBJ databases">
        <title>Deep metagenomics examines the oral microbiome during advanced dental caries in children, revealing novel taxa and co-occurrences with host molecules.</title>
        <authorList>
            <person name="Baker J.L."/>
            <person name="Morton J.T."/>
            <person name="Dinis M."/>
            <person name="Alvarez R."/>
            <person name="Tran N.C."/>
            <person name="Knight R."/>
            <person name="Edlund A."/>
        </authorList>
    </citation>
    <scope>NUCLEOTIDE SEQUENCE</scope>
    <source>
        <strain evidence="1">JCVI_23_bin.16</strain>
    </source>
</reference>
<proteinExistence type="predicted"/>
<dbReference type="Gene3D" id="3.40.33.10">
    <property type="entry name" value="CAP"/>
    <property type="match status" value="1"/>
</dbReference>
<evidence type="ECO:0000313" key="1">
    <source>
        <dbReference type="EMBL" id="MBF0935557.1"/>
    </source>
</evidence>
<comment type="caution">
    <text evidence="1">The sequence shown here is derived from an EMBL/GenBank/DDBJ whole genome shotgun (WGS) entry which is preliminary data.</text>
</comment>
<sequence>MKKRSTTPLKIAAIIVVLCLALFARRDMIQAVWQDNSLSRPQAMLTIAQKLLNIPQNKPQDNQSHVIQSGANQEPHQVAANVTASPIYQKAARTAQTFNRGLDLTSLNQAFVAQVNQHRNQVGWPEIQVGHQLAAGSQTRVRQLSDYYYLSSRSIDGQDFRTAHPTIEDANSRLGESTFELYIAADDVHLDTWRQHPDILADYLYKAFAKMEGQDTSAYIASQYVTLYAQPSDQLVGDVAYVRLVAVVTSDTLASP</sequence>
<dbReference type="InterPro" id="IPR035940">
    <property type="entry name" value="CAP_sf"/>
</dbReference>
<dbReference type="EMBL" id="JABZFV010000281">
    <property type="protein sequence ID" value="MBF0935557.1"/>
    <property type="molecule type" value="Genomic_DNA"/>
</dbReference>
<gene>
    <name evidence="1" type="ORF">HXK00_07975</name>
</gene>
<evidence type="ECO:0000313" key="2">
    <source>
        <dbReference type="Proteomes" id="UP000757900"/>
    </source>
</evidence>